<evidence type="ECO:0000256" key="17">
    <source>
        <dbReference type="PIRSR" id="PIRSR600829-3"/>
    </source>
</evidence>
<evidence type="ECO:0000256" key="13">
    <source>
        <dbReference type="ARBA" id="ARBA00023209"/>
    </source>
</evidence>
<evidence type="ECO:0000256" key="10">
    <source>
        <dbReference type="ARBA" id="ARBA00022989"/>
    </source>
</evidence>
<evidence type="ECO:0000313" key="22">
    <source>
        <dbReference type="Proteomes" id="UP001207736"/>
    </source>
</evidence>
<comment type="subcellular location">
    <subcellularLocation>
        <location evidence="1">Cell membrane</location>
        <topology evidence="1">Multi-pass membrane protein</topology>
    </subcellularLocation>
</comment>
<dbReference type="EMBL" id="BQKA01000042">
    <property type="protein sequence ID" value="GJM51189.1"/>
    <property type="molecule type" value="Genomic_DNA"/>
</dbReference>
<evidence type="ECO:0000256" key="1">
    <source>
        <dbReference type="ARBA" id="ARBA00004651"/>
    </source>
</evidence>
<keyword evidence="9 17" id="KW-0067">ATP-binding</keyword>
<dbReference type="Proteomes" id="UP001207736">
    <property type="component" value="Unassembled WGS sequence"/>
</dbReference>
<protein>
    <submittedName>
        <fullName evidence="20">Diacylglycerol kinase</fullName>
    </submittedName>
</protein>
<keyword evidence="8 20" id="KW-0418">Kinase</keyword>
<dbReference type="GO" id="GO:0046872">
    <property type="term" value="F:metal ion binding"/>
    <property type="evidence" value="ECO:0007669"/>
    <property type="project" value="UniProtKB-KW"/>
</dbReference>
<dbReference type="GO" id="GO:0005524">
    <property type="term" value="F:ATP binding"/>
    <property type="evidence" value="ECO:0007669"/>
    <property type="project" value="UniProtKB-KW"/>
</dbReference>
<proteinExistence type="inferred from homology"/>
<dbReference type="InterPro" id="IPR000829">
    <property type="entry name" value="DAGK"/>
</dbReference>
<feature type="binding site" evidence="17">
    <location>
        <position position="15"/>
    </location>
    <ligand>
        <name>ATP</name>
        <dbReference type="ChEBI" id="CHEBI:30616"/>
    </ligand>
</feature>
<dbReference type="PANTHER" id="PTHR34299:SF1">
    <property type="entry name" value="DIACYLGLYCEROL KINASE"/>
    <property type="match status" value="1"/>
</dbReference>
<dbReference type="InterPro" id="IPR033717">
    <property type="entry name" value="UDPK"/>
</dbReference>
<evidence type="ECO:0000256" key="14">
    <source>
        <dbReference type="ARBA" id="ARBA00023264"/>
    </source>
</evidence>
<evidence type="ECO:0000313" key="21">
    <source>
        <dbReference type="EMBL" id="GJM53500.1"/>
    </source>
</evidence>
<evidence type="ECO:0000256" key="4">
    <source>
        <dbReference type="ARBA" id="ARBA00022516"/>
    </source>
</evidence>
<feature type="binding site" evidence="16">
    <location>
        <position position="68"/>
    </location>
    <ligand>
        <name>substrate</name>
    </ligand>
</feature>
<reference evidence="20 23" key="1">
    <citation type="submission" date="2021-11" db="EMBL/GenBank/DDBJ databases">
        <title>Draft genome sequence of Capnocytophaga sp. strain KC07075 isolated from cat oral cavity.</title>
        <authorList>
            <person name="Suzuki M."/>
            <person name="Imaoka K."/>
            <person name="Kimura M."/>
            <person name="Morikawa S."/>
            <person name="Maeda K."/>
        </authorList>
    </citation>
    <scope>NUCLEOTIDE SEQUENCE</scope>
    <source>
        <strain evidence="20">KC07075</strain>
        <strain evidence="21 23">KC07079</strain>
    </source>
</reference>
<keyword evidence="6 19" id="KW-0812">Transmembrane</keyword>
<feature type="binding site" evidence="17">
    <location>
        <position position="75"/>
    </location>
    <ligand>
        <name>ATP</name>
        <dbReference type="ChEBI" id="CHEBI:30616"/>
    </ligand>
</feature>
<feature type="transmembrane region" description="Helical" evidence="19">
    <location>
        <begin position="30"/>
        <end position="49"/>
    </location>
</feature>
<dbReference type="Gene3D" id="1.10.287.3610">
    <property type="match status" value="1"/>
</dbReference>
<evidence type="ECO:0000313" key="20">
    <source>
        <dbReference type="EMBL" id="GJM51189.1"/>
    </source>
</evidence>
<gene>
    <name evidence="20" type="primary">dgkA</name>
    <name evidence="20" type="ORF">RCZ15_21620</name>
    <name evidence="21" type="ORF">RCZ16_18160</name>
</gene>
<comment type="similarity">
    <text evidence="2">Belongs to the bacterial diacylglycerol kinase family.</text>
</comment>
<keyword evidence="11" id="KW-0443">Lipid metabolism</keyword>
<dbReference type="CDD" id="cd14265">
    <property type="entry name" value="UDPK_IM_like"/>
    <property type="match status" value="1"/>
</dbReference>
<feature type="active site" description="Proton acceptor" evidence="15">
    <location>
        <position position="68"/>
    </location>
</feature>
<keyword evidence="5" id="KW-0808">Transferase</keyword>
<evidence type="ECO:0000256" key="8">
    <source>
        <dbReference type="ARBA" id="ARBA00022777"/>
    </source>
</evidence>
<dbReference type="Pfam" id="PF01219">
    <property type="entry name" value="DAGK_prokar"/>
    <property type="match status" value="1"/>
</dbReference>
<organism evidence="20 22">
    <name type="scientific">Capnocytophaga catalasegens</name>
    <dbReference type="NCBI Taxonomy" id="1004260"/>
    <lineage>
        <taxon>Bacteria</taxon>
        <taxon>Pseudomonadati</taxon>
        <taxon>Bacteroidota</taxon>
        <taxon>Flavobacteriia</taxon>
        <taxon>Flavobacteriales</taxon>
        <taxon>Flavobacteriaceae</taxon>
        <taxon>Capnocytophaga</taxon>
    </lineage>
</organism>
<keyword evidence="3" id="KW-1003">Cell membrane</keyword>
<keyword evidence="7 17" id="KW-0547">Nucleotide-binding</keyword>
<dbReference type="RefSeq" id="WP_264845774.1">
    <property type="nucleotide sequence ID" value="NZ_BPMA01000014.1"/>
</dbReference>
<evidence type="ECO:0000256" key="15">
    <source>
        <dbReference type="PIRSR" id="PIRSR600829-1"/>
    </source>
</evidence>
<keyword evidence="13" id="KW-0594">Phospholipid biosynthesis</keyword>
<dbReference type="GO" id="GO:0008654">
    <property type="term" value="P:phospholipid biosynthetic process"/>
    <property type="evidence" value="ECO:0007669"/>
    <property type="project" value="UniProtKB-KW"/>
</dbReference>
<dbReference type="PANTHER" id="PTHR34299">
    <property type="entry name" value="DIACYLGLYCEROL KINASE"/>
    <property type="match status" value="1"/>
</dbReference>
<sequence>MIQKFLISRFKSIGYALKGFFILIRTEEAIISHLLIGLLFVGLGFYFDITTTEWLFQLVVFAIVLITEGLNTAVEKICDFVHPDFNSHIGEIKDVSAGAVTFASFFGMIILLIIYFPYIQELFN</sequence>
<dbReference type="Proteomes" id="UP001208692">
    <property type="component" value="Unassembled WGS sequence"/>
</dbReference>
<feature type="transmembrane region" description="Helical" evidence="19">
    <location>
        <begin position="95"/>
        <end position="118"/>
    </location>
</feature>
<keyword evidence="10 19" id="KW-1133">Transmembrane helix</keyword>
<keyword evidence="18" id="KW-0460">Magnesium</keyword>
<evidence type="ECO:0000256" key="6">
    <source>
        <dbReference type="ARBA" id="ARBA00022692"/>
    </source>
</evidence>
<evidence type="ECO:0000256" key="11">
    <source>
        <dbReference type="ARBA" id="ARBA00023098"/>
    </source>
</evidence>
<evidence type="ECO:0000256" key="7">
    <source>
        <dbReference type="ARBA" id="ARBA00022741"/>
    </source>
</evidence>
<evidence type="ECO:0000256" key="5">
    <source>
        <dbReference type="ARBA" id="ARBA00022679"/>
    </source>
</evidence>
<name>A0AAV5AX87_9FLAO</name>
<feature type="binding site" evidence="18">
    <location>
        <position position="27"/>
    </location>
    <ligand>
        <name>a divalent metal cation</name>
        <dbReference type="ChEBI" id="CHEBI:60240"/>
    </ligand>
</feature>
<dbReference type="GO" id="GO:0005886">
    <property type="term" value="C:plasma membrane"/>
    <property type="evidence" value="ECO:0007669"/>
    <property type="project" value="UniProtKB-SubCell"/>
</dbReference>
<evidence type="ECO:0000256" key="19">
    <source>
        <dbReference type="SAM" id="Phobius"/>
    </source>
</evidence>
<feature type="transmembrane region" description="Helical" evidence="19">
    <location>
        <begin position="55"/>
        <end position="74"/>
    </location>
</feature>
<dbReference type="AlphaFoldDB" id="A0AAV5AX87"/>
<dbReference type="GO" id="GO:0016301">
    <property type="term" value="F:kinase activity"/>
    <property type="evidence" value="ECO:0007669"/>
    <property type="project" value="UniProtKB-KW"/>
</dbReference>
<evidence type="ECO:0000313" key="23">
    <source>
        <dbReference type="Proteomes" id="UP001208692"/>
    </source>
</evidence>
<feature type="binding site" evidence="18">
    <location>
        <position position="75"/>
    </location>
    <ligand>
        <name>a divalent metal cation</name>
        <dbReference type="ChEBI" id="CHEBI:60240"/>
    </ligand>
</feature>
<evidence type="ECO:0000256" key="16">
    <source>
        <dbReference type="PIRSR" id="PIRSR600829-2"/>
    </source>
</evidence>
<evidence type="ECO:0000256" key="2">
    <source>
        <dbReference type="ARBA" id="ARBA00005967"/>
    </source>
</evidence>
<keyword evidence="14" id="KW-1208">Phospholipid metabolism</keyword>
<keyword evidence="12 19" id="KW-0472">Membrane</keyword>
<dbReference type="InterPro" id="IPR036945">
    <property type="entry name" value="DAGK_sf"/>
</dbReference>
<keyword evidence="4" id="KW-0444">Lipid biosynthesis</keyword>
<feature type="binding site" evidence="17">
    <location>
        <begin position="93"/>
        <end position="94"/>
    </location>
    <ligand>
        <name>ATP</name>
        <dbReference type="ChEBI" id="CHEBI:30616"/>
    </ligand>
</feature>
<evidence type="ECO:0000256" key="12">
    <source>
        <dbReference type="ARBA" id="ARBA00023136"/>
    </source>
</evidence>
<evidence type="ECO:0000256" key="3">
    <source>
        <dbReference type="ARBA" id="ARBA00022475"/>
    </source>
</evidence>
<keyword evidence="23" id="KW-1185">Reference proteome</keyword>
<comment type="caution">
    <text evidence="20">The sequence shown here is derived from an EMBL/GenBank/DDBJ whole genome shotgun (WGS) entry which is preliminary data.</text>
</comment>
<dbReference type="EMBL" id="BQKB01000042">
    <property type="protein sequence ID" value="GJM53500.1"/>
    <property type="molecule type" value="Genomic_DNA"/>
</dbReference>
<evidence type="ECO:0000256" key="9">
    <source>
        <dbReference type="ARBA" id="ARBA00022840"/>
    </source>
</evidence>
<accession>A0AAV5AX87</accession>
<feature type="binding site" evidence="17">
    <location>
        <position position="27"/>
    </location>
    <ligand>
        <name>ATP</name>
        <dbReference type="ChEBI" id="CHEBI:30616"/>
    </ligand>
</feature>
<comment type="cofactor">
    <cofactor evidence="18">
        <name>Mg(2+)</name>
        <dbReference type="ChEBI" id="CHEBI:18420"/>
    </cofactor>
    <text evidence="18">Mn(2+), Zn(2+), Cd(2+) and Co(2+) support activity to lesser extents.</text>
</comment>
<evidence type="ECO:0000256" key="18">
    <source>
        <dbReference type="PIRSR" id="PIRSR600829-4"/>
    </source>
</evidence>
<keyword evidence="18" id="KW-0479">Metal-binding</keyword>